<dbReference type="EC" id="2.3.1.157" evidence="20"/>
<keyword evidence="9 20" id="KW-0479">Metal-binding</keyword>
<feature type="binding site" evidence="20">
    <location>
        <position position="23"/>
    </location>
    <ligand>
        <name>UDP-N-acetyl-alpha-D-glucosamine</name>
        <dbReference type="ChEBI" id="CHEBI:57705"/>
    </ligand>
</feature>
<dbReference type="NCBIfam" id="NF010934">
    <property type="entry name" value="PRK14354.1"/>
    <property type="match status" value="1"/>
</dbReference>
<reference evidence="22 23" key="1">
    <citation type="journal article" date="2015" name="Genome Announc.">
        <title>Expanding the biotechnology potential of lactobacilli through comparative genomics of 213 strains and associated genera.</title>
        <authorList>
            <person name="Sun Z."/>
            <person name="Harris H.M."/>
            <person name="McCann A."/>
            <person name="Guo C."/>
            <person name="Argimon S."/>
            <person name="Zhang W."/>
            <person name="Yang X."/>
            <person name="Jeffery I.B."/>
            <person name="Cooney J.C."/>
            <person name="Kagawa T.F."/>
            <person name="Liu W."/>
            <person name="Song Y."/>
            <person name="Salvetti E."/>
            <person name="Wrobel A."/>
            <person name="Rasinkangas P."/>
            <person name="Parkhill J."/>
            <person name="Rea M.C."/>
            <person name="O'Sullivan O."/>
            <person name="Ritari J."/>
            <person name="Douillard F.P."/>
            <person name="Paul Ross R."/>
            <person name="Yang R."/>
            <person name="Briner A.E."/>
            <person name="Felis G.E."/>
            <person name="de Vos W.M."/>
            <person name="Barrangou R."/>
            <person name="Klaenhammer T.R."/>
            <person name="Caufield P.W."/>
            <person name="Cui Y."/>
            <person name="Zhang H."/>
            <person name="O'Toole P.W."/>
        </authorList>
    </citation>
    <scope>NUCLEOTIDE SEQUENCE [LARGE SCALE GENOMIC DNA]</scope>
    <source>
        <strain evidence="22 23">DSM 22697</strain>
    </source>
</reference>
<evidence type="ECO:0000256" key="7">
    <source>
        <dbReference type="ARBA" id="ARBA00022679"/>
    </source>
</evidence>
<dbReference type="Pfam" id="PF00132">
    <property type="entry name" value="Hexapep"/>
    <property type="match status" value="1"/>
</dbReference>
<dbReference type="Gene3D" id="3.90.550.10">
    <property type="entry name" value="Spore Coat Polysaccharide Biosynthesis Protein SpsA, Chain A"/>
    <property type="match status" value="1"/>
</dbReference>
<dbReference type="GO" id="GO:0000287">
    <property type="term" value="F:magnesium ion binding"/>
    <property type="evidence" value="ECO:0007669"/>
    <property type="project" value="UniProtKB-UniRule"/>
</dbReference>
<accession>A0A0R2FN42</accession>
<feature type="region of interest" description="N-acetyltransferase" evidence="20">
    <location>
        <begin position="252"/>
        <end position="469"/>
    </location>
</feature>
<dbReference type="GO" id="GO:0009252">
    <property type="term" value="P:peptidoglycan biosynthetic process"/>
    <property type="evidence" value="ECO:0007669"/>
    <property type="project" value="UniProtKB-UniRule"/>
</dbReference>
<keyword evidence="13 20" id="KW-0573">Peptidoglycan synthesis</keyword>
<feature type="region of interest" description="Pyrophosphorylase" evidence="20">
    <location>
        <begin position="1"/>
        <end position="230"/>
    </location>
</feature>
<keyword evidence="14 20" id="KW-0511">Multifunctional enzyme</keyword>
<comment type="subunit">
    <text evidence="20">Homotrimer.</text>
</comment>
<dbReference type="SUPFAM" id="SSF51161">
    <property type="entry name" value="Trimeric LpxA-like enzymes"/>
    <property type="match status" value="1"/>
</dbReference>
<comment type="pathway">
    <text evidence="3 20">Nucleotide-sugar biosynthesis; UDP-N-acetyl-alpha-D-glucosamine biosynthesis; UDP-N-acetyl-alpha-D-glucosamine from N-acetyl-alpha-D-glucosamine 1-phosphate: step 1/1.</text>
</comment>
<evidence type="ECO:0000256" key="1">
    <source>
        <dbReference type="ARBA" id="ARBA00004496"/>
    </source>
</evidence>
<keyword evidence="16 20" id="KW-0961">Cell wall biogenesis/degradation</keyword>
<keyword evidence="15 20" id="KW-0012">Acyltransferase</keyword>
<comment type="caution">
    <text evidence="20">Lacks conserved residue(s) required for the propagation of feature annotation.</text>
</comment>
<feature type="binding site" evidence="20">
    <location>
        <position position="228"/>
    </location>
    <ligand>
        <name>Mg(2+)</name>
        <dbReference type="ChEBI" id="CHEBI:18420"/>
    </ligand>
</feature>
<feature type="binding site" evidence="20">
    <location>
        <position position="170"/>
    </location>
    <ligand>
        <name>UDP-N-acetyl-alpha-D-glucosamine</name>
        <dbReference type="ChEBI" id="CHEBI:57705"/>
    </ligand>
</feature>
<evidence type="ECO:0000256" key="12">
    <source>
        <dbReference type="ARBA" id="ARBA00022960"/>
    </source>
</evidence>
<dbReference type="NCBIfam" id="TIGR01173">
    <property type="entry name" value="glmU"/>
    <property type="match status" value="1"/>
</dbReference>
<dbReference type="GO" id="GO:0071555">
    <property type="term" value="P:cell wall organization"/>
    <property type="evidence" value="ECO:0007669"/>
    <property type="project" value="UniProtKB-KW"/>
</dbReference>
<dbReference type="InterPro" id="IPR029044">
    <property type="entry name" value="Nucleotide-diphossugar_trans"/>
</dbReference>
<dbReference type="InterPro" id="IPR018357">
    <property type="entry name" value="Hexapep_transf_CS"/>
</dbReference>
<protein>
    <recommendedName>
        <fullName evidence="20">Bifunctional protein GlmU</fullName>
    </recommendedName>
    <domain>
        <recommendedName>
            <fullName evidence="20">UDP-N-acetylglucosamine pyrophosphorylase</fullName>
            <ecNumber evidence="20">2.7.7.23</ecNumber>
        </recommendedName>
        <alternativeName>
            <fullName evidence="20">N-acetylglucosamine-1-phosphate uridyltransferase</fullName>
        </alternativeName>
    </domain>
    <domain>
        <recommendedName>
            <fullName evidence="20">Glucosamine-1-phosphate N-acetyltransferase</fullName>
            <ecNumber evidence="20">2.3.1.157</ecNumber>
        </recommendedName>
    </domain>
</protein>
<dbReference type="GO" id="GO:0008360">
    <property type="term" value="P:regulation of cell shape"/>
    <property type="evidence" value="ECO:0007669"/>
    <property type="project" value="UniProtKB-KW"/>
</dbReference>
<comment type="catalytic activity">
    <reaction evidence="18 20">
        <text>N-acetyl-alpha-D-glucosamine 1-phosphate + UTP + H(+) = UDP-N-acetyl-alpha-D-glucosamine + diphosphate</text>
        <dbReference type="Rhea" id="RHEA:13509"/>
        <dbReference type="ChEBI" id="CHEBI:15378"/>
        <dbReference type="ChEBI" id="CHEBI:33019"/>
        <dbReference type="ChEBI" id="CHEBI:46398"/>
        <dbReference type="ChEBI" id="CHEBI:57705"/>
        <dbReference type="ChEBI" id="CHEBI:57776"/>
        <dbReference type="EC" id="2.7.7.23"/>
    </reaction>
</comment>
<comment type="pathway">
    <text evidence="2 20">Nucleotide-sugar biosynthesis; UDP-N-acetyl-alpha-D-glucosamine biosynthesis; N-acetyl-alpha-D-glucosamine 1-phosphate from alpha-D-glucosamine 6-phosphate (route II): step 2/2.</text>
</comment>
<dbReference type="PANTHER" id="PTHR43584:SF3">
    <property type="entry name" value="BIFUNCTIONAL PROTEIN GLMU"/>
    <property type="match status" value="1"/>
</dbReference>
<feature type="binding site" evidence="20">
    <location>
        <position position="103"/>
    </location>
    <ligand>
        <name>Mg(2+)</name>
        <dbReference type="ChEBI" id="CHEBI:18420"/>
    </ligand>
</feature>
<feature type="binding site" evidence="20">
    <location>
        <begin position="9"/>
        <end position="12"/>
    </location>
    <ligand>
        <name>UDP-N-acetyl-alpha-D-glucosamine</name>
        <dbReference type="ChEBI" id="CHEBI:57705"/>
    </ligand>
</feature>
<sequence>MTKKFTLILAAGKGTRMKSKLYKVLHEVCGKPMVDHVLTEVEKTHPDKVVTIVGHGAEAVEKALGSRTEYVVQEQQLGTGHAVLQAEPLIGDEAGMTLIVSGDTPLFTADTFTKLFEYHQDKGATATILTAQAPDPFGYGRIIRSDIGTVQKIVEQKDATPEEARVDEINTGVYVFDNRELFAALHQVKNDNAQGEYYLPDVIQIMKAKGDVIAAYRMPDFSESMGVNDRVALAAATKVMQARINKRHMQNGVTLIDPATTYIDRDVEIGPDTIVEPGVYLKGHTKIGAGCKIGTHSELIDATLEDDVTVTSSTIEDSIMRKGSNIGPNSHLRPQSDIGEGVHLGNFVEVKKATIGPRTKVGHLTYVGDATLGSDINVGCGVVFVNYDGVKKWHTNVGSHAFIGSNSNIVAPVDVADHSFIAAGSTITDDVPYHAMGIARARQTNKADFWDRSALAKDGEWNADDAHEK</sequence>
<feature type="binding site" evidence="20">
    <location>
        <position position="333"/>
    </location>
    <ligand>
        <name>UDP-N-acetyl-alpha-D-glucosamine</name>
        <dbReference type="ChEBI" id="CHEBI:57705"/>
    </ligand>
</feature>
<dbReference type="UniPathway" id="UPA00113">
    <property type="reaction ID" value="UER00532"/>
</dbReference>
<dbReference type="InterPro" id="IPR011004">
    <property type="entry name" value="Trimer_LpxA-like_sf"/>
</dbReference>
<feature type="binding site" evidence="20">
    <location>
        <position position="377"/>
    </location>
    <ligand>
        <name>UDP-N-acetyl-alpha-D-glucosamine</name>
        <dbReference type="ChEBI" id="CHEBI:57705"/>
    </ligand>
</feature>
<evidence type="ECO:0000256" key="8">
    <source>
        <dbReference type="ARBA" id="ARBA00022695"/>
    </source>
</evidence>
<comment type="cofactor">
    <cofactor evidence="20">
        <name>Mg(2+)</name>
        <dbReference type="ChEBI" id="CHEBI:18420"/>
    </cofactor>
    <text evidence="20">Binds 1 Mg(2+) ion per subunit.</text>
</comment>
<keyword evidence="7 20" id="KW-0808">Transferase</keyword>
<dbReference type="AlphaFoldDB" id="A0A0R2FN42"/>
<dbReference type="EMBL" id="AYZJ01000002">
    <property type="protein sequence ID" value="KRN25933.1"/>
    <property type="molecule type" value="Genomic_DNA"/>
</dbReference>
<evidence type="ECO:0000256" key="2">
    <source>
        <dbReference type="ARBA" id="ARBA00005166"/>
    </source>
</evidence>
<evidence type="ECO:0000256" key="6">
    <source>
        <dbReference type="ARBA" id="ARBA00022490"/>
    </source>
</evidence>
<dbReference type="STRING" id="1423730.FC75_GL002068"/>
<keyword evidence="11 20" id="KW-0460">Magnesium</keyword>
<dbReference type="GO" id="GO:0009245">
    <property type="term" value="P:lipid A biosynthetic process"/>
    <property type="evidence" value="ECO:0007669"/>
    <property type="project" value="UniProtKB-UniRule"/>
</dbReference>
<feature type="binding site" evidence="20">
    <location>
        <begin position="101"/>
        <end position="103"/>
    </location>
    <ligand>
        <name>UDP-N-acetyl-alpha-D-glucosamine</name>
        <dbReference type="ChEBI" id="CHEBI:57705"/>
    </ligand>
</feature>
<evidence type="ECO:0000259" key="21">
    <source>
        <dbReference type="Pfam" id="PF00483"/>
    </source>
</evidence>
<evidence type="ECO:0000256" key="19">
    <source>
        <dbReference type="ARBA" id="ARBA00049628"/>
    </source>
</evidence>
<dbReference type="SUPFAM" id="SSF53448">
    <property type="entry name" value="Nucleotide-diphospho-sugar transferases"/>
    <property type="match status" value="1"/>
</dbReference>
<feature type="binding site" evidence="20">
    <location>
        <begin position="386"/>
        <end position="387"/>
    </location>
    <ligand>
        <name>acetyl-CoA</name>
        <dbReference type="ChEBI" id="CHEBI:57288"/>
    </ligand>
</feature>
<dbReference type="PATRIC" id="fig|1423730.4.peg.2150"/>
<feature type="region of interest" description="Linker" evidence="20">
    <location>
        <begin position="231"/>
        <end position="251"/>
    </location>
</feature>
<dbReference type="Proteomes" id="UP000050865">
    <property type="component" value="Unassembled WGS sequence"/>
</dbReference>
<dbReference type="HAMAP" id="MF_01631">
    <property type="entry name" value="GlmU"/>
    <property type="match status" value="1"/>
</dbReference>
<comment type="similarity">
    <text evidence="4 20">In the C-terminal section; belongs to the transferase hexapeptide repeat family.</text>
</comment>
<evidence type="ECO:0000256" key="14">
    <source>
        <dbReference type="ARBA" id="ARBA00023268"/>
    </source>
</evidence>
<comment type="caution">
    <text evidence="22">The sequence shown here is derived from an EMBL/GenBank/DDBJ whole genome shotgun (WGS) entry which is preliminary data.</text>
</comment>
<dbReference type="EC" id="2.7.7.23" evidence="20"/>
<evidence type="ECO:0000256" key="4">
    <source>
        <dbReference type="ARBA" id="ARBA00007707"/>
    </source>
</evidence>
<dbReference type="InterPro" id="IPR038009">
    <property type="entry name" value="GlmU_C_LbH"/>
</dbReference>
<dbReference type="GO" id="GO:0005737">
    <property type="term" value="C:cytoplasm"/>
    <property type="evidence" value="ECO:0007669"/>
    <property type="project" value="UniProtKB-SubCell"/>
</dbReference>
<comment type="catalytic activity">
    <reaction evidence="17 20">
        <text>alpha-D-glucosamine 1-phosphate + acetyl-CoA = N-acetyl-alpha-D-glucosamine 1-phosphate + CoA + H(+)</text>
        <dbReference type="Rhea" id="RHEA:13725"/>
        <dbReference type="ChEBI" id="CHEBI:15378"/>
        <dbReference type="ChEBI" id="CHEBI:57287"/>
        <dbReference type="ChEBI" id="CHEBI:57288"/>
        <dbReference type="ChEBI" id="CHEBI:57776"/>
        <dbReference type="ChEBI" id="CHEBI:58516"/>
        <dbReference type="EC" id="2.3.1.157"/>
    </reaction>
</comment>
<dbReference type="InterPro" id="IPR050065">
    <property type="entry name" value="GlmU-like"/>
</dbReference>
<proteinExistence type="inferred from homology"/>
<dbReference type="GO" id="GO:0006048">
    <property type="term" value="P:UDP-N-acetylglucosamine biosynthetic process"/>
    <property type="evidence" value="ECO:0007669"/>
    <property type="project" value="UniProtKB-UniPathway"/>
</dbReference>
<feature type="domain" description="Nucleotidyl transferase" evidence="21">
    <location>
        <begin position="6"/>
        <end position="221"/>
    </location>
</feature>
<dbReference type="PANTHER" id="PTHR43584">
    <property type="entry name" value="NUCLEOTIDYL TRANSFERASE"/>
    <property type="match status" value="1"/>
</dbReference>
<comment type="pathway">
    <text evidence="20">Bacterial outer membrane biogenesis; LPS lipid A biosynthesis.</text>
</comment>
<dbReference type="InterPro" id="IPR005835">
    <property type="entry name" value="NTP_transferase_dom"/>
</dbReference>
<dbReference type="RefSeq" id="WP_054661925.1">
    <property type="nucleotide sequence ID" value="NZ_AYZJ01000002.1"/>
</dbReference>
<dbReference type="Pfam" id="PF00483">
    <property type="entry name" value="NTP_transferase"/>
    <property type="match status" value="1"/>
</dbReference>
<feature type="binding site" evidence="20">
    <location>
        <position position="73"/>
    </location>
    <ligand>
        <name>UDP-N-acetyl-alpha-D-glucosamine</name>
        <dbReference type="ChEBI" id="CHEBI:57705"/>
    </ligand>
</feature>
<feature type="binding site" evidence="20">
    <location>
        <position position="405"/>
    </location>
    <ligand>
        <name>acetyl-CoA</name>
        <dbReference type="ChEBI" id="CHEBI:57288"/>
    </ligand>
</feature>
<dbReference type="OrthoDB" id="9775031at2"/>
<dbReference type="GO" id="GO:0000902">
    <property type="term" value="P:cell morphogenesis"/>
    <property type="evidence" value="ECO:0007669"/>
    <property type="project" value="UniProtKB-UniRule"/>
</dbReference>
<evidence type="ECO:0000256" key="3">
    <source>
        <dbReference type="ARBA" id="ARBA00005208"/>
    </source>
</evidence>
<evidence type="ECO:0000256" key="5">
    <source>
        <dbReference type="ARBA" id="ARBA00007947"/>
    </source>
</evidence>
<dbReference type="CDD" id="cd03353">
    <property type="entry name" value="LbH_GlmU_C"/>
    <property type="match status" value="1"/>
</dbReference>
<evidence type="ECO:0000256" key="17">
    <source>
        <dbReference type="ARBA" id="ARBA00048247"/>
    </source>
</evidence>
<comment type="subcellular location">
    <subcellularLocation>
        <location evidence="1 20">Cytoplasm</location>
    </subcellularLocation>
</comment>
<dbReference type="Gene3D" id="2.160.10.10">
    <property type="entry name" value="Hexapeptide repeat proteins"/>
    <property type="match status" value="1"/>
</dbReference>
<comment type="function">
    <text evidence="19 20">Catalyzes the last two sequential reactions in the de novo biosynthetic pathway for UDP-N-acetylglucosamine (UDP-GlcNAc). The C-terminal domain catalyzes the transfer of acetyl group from acetyl coenzyme A to glucosamine-1-phosphate (GlcN-1-P) to produce N-acetylglucosamine-1-phosphate (GlcNAc-1-P), which is converted into UDP-GlcNAc by the transfer of uridine 5-monophosphate (from uridine 5-triphosphate), a reaction catalyzed by the N-terminal domain.</text>
</comment>
<dbReference type="GO" id="GO:0003977">
    <property type="term" value="F:UDP-N-acetylglucosamine diphosphorylase activity"/>
    <property type="evidence" value="ECO:0007669"/>
    <property type="project" value="UniProtKB-UniRule"/>
</dbReference>
<feature type="binding site" evidence="20">
    <location>
        <begin position="78"/>
        <end position="79"/>
    </location>
    <ligand>
        <name>UDP-N-acetyl-alpha-D-glucosamine</name>
        <dbReference type="ChEBI" id="CHEBI:57705"/>
    </ligand>
</feature>
<organism evidence="22 23">
    <name type="scientific">Lacticaseibacillus camelliae DSM 22697 = JCM 13995</name>
    <dbReference type="NCBI Taxonomy" id="1423730"/>
    <lineage>
        <taxon>Bacteria</taxon>
        <taxon>Bacillati</taxon>
        <taxon>Bacillota</taxon>
        <taxon>Bacilli</taxon>
        <taxon>Lactobacillales</taxon>
        <taxon>Lactobacillaceae</taxon>
        <taxon>Lacticaseibacillus</taxon>
    </lineage>
</organism>
<keyword evidence="6 20" id="KW-0963">Cytoplasm</keyword>
<dbReference type="GO" id="GO:0016020">
    <property type="term" value="C:membrane"/>
    <property type="evidence" value="ECO:0007669"/>
    <property type="project" value="GOC"/>
</dbReference>
<keyword evidence="10 20" id="KW-0677">Repeat</keyword>
<dbReference type="InterPro" id="IPR001451">
    <property type="entry name" value="Hexapep"/>
</dbReference>
<comment type="similarity">
    <text evidence="5 20">In the N-terminal section; belongs to the N-acetylglucosamine-1-phosphate uridyltransferase family.</text>
</comment>
<evidence type="ECO:0000256" key="18">
    <source>
        <dbReference type="ARBA" id="ARBA00048493"/>
    </source>
</evidence>
<keyword evidence="23" id="KW-1185">Reference proteome</keyword>
<evidence type="ECO:0000256" key="16">
    <source>
        <dbReference type="ARBA" id="ARBA00023316"/>
    </source>
</evidence>
<feature type="binding site" evidence="20">
    <location>
        <position position="155"/>
    </location>
    <ligand>
        <name>UDP-N-acetyl-alpha-D-glucosamine</name>
        <dbReference type="ChEBI" id="CHEBI:57705"/>
    </ligand>
</feature>
<evidence type="ECO:0000256" key="11">
    <source>
        <dbReference type="ARBA" id="ARBA00022842"/>
    </source>
</evidence>
<keyword evidence="8 20" id="KW-0548">Nucleotidyltransferase</keyword>
<dbReference type="PROSITE" id="PS00101">
    <property type="entry name" value="HEXAPEP_TRANSFERASES"/>
    <property type="match status" value="1"/>
</dbReference>
<feature type="binding site" evidence="20">
    <location>
        <position position="440"/>
    </location>
    <ligand>
        <name>acetyl-CoA</name>
        <dbReference type="ChEBI" id="CHEBI:57288"/>
    </ligand>
</feature>
<feature type="active site" description="Proton acceptor" evidence="20">
    <location>
        <position position="363"/>
    </location>
</feature>
<name>A0A0R2FN42_9LACO</name>
<dbReference type="CDD" id="cd02540">
    <property type="entry name" value="GT2_GlmU_N_bac"/>
    <property type="match status" value="1"/>
</dbReference>
<evidence type="ECO:0000313" key="22">
    <source>
        <dbReference type="EMBL" id="KRN25933.1"/>
    </source>
</evidence>
<feature type="binding site" evidence="20">
    <location>
        <position position="366"/>
    </location>
    <ligand>
        <name>UDP-N-acetyl-alpha-D-glucosamine</name>
        <dbReference type="ChEBI" id="CHEBI:57705"/>
    </ligand>
</feature>
<feature type="binding site" evidence="20">
    <location>
        <position position="423"/>
    </location>
    <ligand>
        <name>acetyl-CoA</name>
        <dbReference type="ChEBI" id="CHEBI:57288"/>
    </ligand>
</feature>
<evidence type="ECO:0000256" key="9">
    <source>
        <dbReference type="ARBA" id="ARBA00022723"/>
    </source>
</evidence>
<dbReference type="UniPathway" id="UPA00973"/>
<feature type="binding site" evidence="20">
    <location>
        <position position="228"/>
    </location>
    <ligand>
        <name>UDP-N-acetyl-alpha-D-glucosamine</name>
        <dbReference type="ChEBI" id="CHEBI:57705"/>
    </ligand>
</feature>
<gene>
    <name evidence="20" type="primary">glmU</name>
    <name evidence="22" type="ORF">FC75_GL002068</name>
</gene>
<evidence type="ECO:0000256" key="15">
    <source>
        <dbReference type="ARBA" id="ARBA00023315"/>
    </source>
</evidence>
<evidence type="ECO:0000256" key="20">
    <source>
        <dbReference type="HAMAP-Rule" id="MF_01631"/>
    </source>
</evidence>
<evidence type="ECO:0000313" key="23">
    <source>
        <dbReference type="Proteomes" id="UP000050865"/>
    </source>
</evidence>
<feature type="binding site" evidence="20">
    <location>
        <position position="351"/>
    </location>
    <ligand>
        <name>UDP-N-acetyl-alpha-D-glucosamine</name>
        <dbReference type="ChEBI" id="CHEBI:57705"/>
    </ligand>
</feature>
<dbReference type="GO" id="GO:0019134">
    <property type="term" value="F:glucosamine-1-phosphate N-acetyltransferase activity"/>
    <property type="evidence" value="ECO:0007669"/>
    <property type="project" value="UniProtKB-UniRule"/>
</dbReference>
<evidence type="ECO:0000256" key="10">
    <source>
        <dbReference type="ARBA" id="ARBA00022737"/>
    </source>
</evidence>
<keyword evidence="12 20" id="KW-0133">Cell shape</keyword>
<evidence type="ECO:0000256" key="13">
    <source>
        <dbReference type="ARBA" id="ARBA00022984"/>
    </source>
</evidence>
<dbReference type="InterPro" id="IPR005882">
    <property type="entry name" value="Bifunctional_GlmU"/>
</dbReference>
<feature type="binding site" evidence="20">
    <location>
        <position position="140"/>
    </location>
    <ligand>
        <name>UDP-N-acetyl-alpha-D-glucosamine</name>
        <dbReference type="ChEBI" id="CHEBI:57705"/>
    </ligand>
</feature>